<organism evidence="1 2">
    <name type="scientific">Eumeta variegata</name>
    <name type="common">Bagworm moth</name>
    <name type="synonym">Eumeta japonica</name>
    <dbReference type="NCBI Taxonomy" id="151549"/>
    <lineage>
        <taxon>Eukaryota</taxon>
        <taxon>Metazoa</taxon>
        <taxon>Ecdysozoa</taxon>
        <taxon>Arthropoda</taxon>
        <taxon>Hexapoda</taxon>
        <taxon>Insecta</taxon>
        <taxon>Pterygota</taxon>
        <taxon>Neoptera</taxon>
        <taxon>Endopterygota</taxon>
        <taxon>Lepidoptera</taxon>
        <taxon>Glossata</taxon>
        <taxon>Ditrysia</taxon>
        <taxon>Tineoidea</taxon>
        <taxon>Psychidae</taxon>
        <taxon>Oiketicinae</taxon>
        <taxon>Eumeta</taxon>
    </lineage>
</organism>
<evidence type="ECO:0000313" key="1">
    <source>
        <dbReference type="EMBL" id="GBP35649.1"/>
    </source>
</evidence>
<evidence type="ECO:0000313" key="2">
    <source>
        <dbReference type="Proteomes" id="UP000299102"/>
    </source>
</evidence>
<accession>A0A4C1VAM4</accession>
<reference evidence="1 2" key="1">
    <citation type="journal article" date="2019" name="Commun. Biol.">
        <title>The bagworm genome reveals a unique fibroin gene that provides high tensile strength.</title>
        <authorList>
            <person name="Kono N."/>
            <person name="Nakamura H."/>
            <person name="Ohtoshi R."/>
            <person name="Tomita M."/>
            <person name="Numata K."/>
            <person name="Arakawa K."/>
        </authorList>
    </citation>
    <scope>NUCLEOTIDE SEQUENCE [LARGE SCALE GENOMIC DNA]</scope>
</reference>
<gene>
    <name evidence="1" type="ORF">EVAR_74972_1</name>
</gene>
<dbReference type="AlphaFoldDB" id="A0A4C1VAM4"/>
<dbReference type="Proteomes" id="UP000299102">
    <property type="component" value="Unassembled WGS sequence"/>
</dbReference>
<proteinExistence type="predicted"/>
<keyword evidence="2" id="KW-1185">Reference proteome</keyword>
<protein>
    <submittedName>
        <fullName evidence="1">Uncharacterized protein</fullName>
    </submittedName>
</protein>
<comment type="caution">
    <text evidence="1">The sequence shown here is derived from an EMBL/GenBank/DDBJ whole genome shotgun (WGS) entry which is preliminary data.</text>
</comment>
<sequence>MVEIGLASIKNIQEGPIRRHLGRRDNAVFSHANCIGARRRCTPLRAAILPVDGCQVQIRTGIGWPGEVPHSHRIQTEETVSALAFGPANESSDGFLLLHHRTPLTAVRYPIPTQEAGNVLVNPVGGYECPWAAVTTYLLVVRMLFFPSNLL</sequence>
<dbReference type="EMBL" id="BGZK01000307">
    <property type="protein sequence ID" value="GBP35649.1"/>
    <property type="molecule type" value="Genomic_DNA"/>
</dbReference>
<name>A0A4C1VAM4_EUMVA</name>